<keyword evidence="1" id="KW-1133">Transmembrane helix</keyword>
<dbReference type="Proteomes" id="UP000262257">
    <property type="component" value="Unassembled WGS sequence"/>
</dbReference>
<evidence type="ECO:0000313" key="2">
    <source>
        <dbReference type="EMBL" id="HCM31799.1"/>
    </source>
</evidence>
<reference evidence="2 3" key="1">
    <citation type="journal article" date="2018" name="Nat. Biotechnol.">
        <title>A standardized bacterial taxonomy based on genome phylogeny substantially revises the tree of life.</title>
        <authorList>
            <person name="Parks D.H."/>
            <person name="Chuvochina M."/>
            <person name="Waite D.W."/>
            <person name="Rinke C."/>
            <person name="Skarshewski A."/>
            <person name="Chaumeil P.A."/>
            <person name="Hugenholtz P."/>
        </authorList>
    </citation>
    <scope>NUCLEOTIDE SEQUENCE [LARGE SCALE GENOMIC DNA]</scope>
    <source>
        <strain evidence="2">UBA10045</strain>
    </source>
</reference>
<gene>
    <name evidence="2" type="ORF">DIC32_09990</name>
</gene>
<dbReference type="RefSeq" id="WP_151838834.1">
    <property type="nucleotide sequence ID" value="NZ_BKXI01000018.1"/>
</dbReference>
<feature type="transmembrane region" description="Helical" evidence="1">
    <location>
        <begin position="43"/>
        <end position="65"/>
    </location>
</feature>
<organism evidence="2 3">
    <name type="scientific">Acinetobacter radioresistens</name>
    <dbReference type="NCBI Taxonomy" id="40216"/>
    <lineage>
        <taxon>Bacteria</taxon>
        <taxon>Pseudomonadati</taxon>
        <taxon>Pseudomonadota</taxon>
        <taxon>Gammaproteobacteria</taxon>
        <taxon>Moraxellales</taxon>
        <taxon>Moraxellaceae</taxon>
        <taxon>Acinetobacter</taxon>
    </lineage>
</organism>
<protein>
    <recommendedName>
        <fullName evidence="4">Heme biosynthesis protein HemY</fullName>
    </recommendedName>
</protein>
<dbReference type="EMBL" id="DPXL01000123">
    <property type="protein sequence ID" value="HCM31799.1"/>
    <property type="molecule type" value="Genomic_DNA"/>
</dbReference>
<proteinExistence type="predicted"/>
<keyword evidence="1" id="KW-0472">Membrane</keyword>
<evidence type="ECO:0008006" key="4">
    <source>
        <dbReference type="Google" id="ProtNLM"/>
    </source>
</evidence>
<evidence type="ECO:0000256" key="1">
    <source>
        <dbReference type="SAM" id="Phobius"/>
    </source>
</evidence>
<name>A0A3D3G185_ACIRA</name>
<keyword evidence="1" id="KW-0812">Transmembrane</keyword>
<comment type="caution">
    <text evidence="2">The sequence shown here is derived from an EMBL/GenBank/DDBJ whole genome shotgun (WGS) entry which is preliminary data.</text>
</comment>
<dbReference type="AlphaFoldDB" id="A0A3D3G185"/>
<accession>A0A3D3G185</accession>
<sequence length="397" mass="47141">MKQIFLAYTLVSLLVLALLSVLSYGYGAGYVYVQWRNWQMQTNLWIWLALLAIFGLIIQLVWLQLKRYLAREQRKTETVLDFKTLHPYEQLGVIWLLQAEQDQQLFIQRVFSQSGLLRGVIESRLFLGNAETDLALKSLNQASPHAFELAELQRIEIFLHQQDPEQALTHLEFLSQHALSPWLQQVESAYQYRINELWGEFAVQYPWLYLRSSKYGHLSHDYKEQWLQQLLGQFDQATLDDLQALQQRYLDMAGQIQNRTPDIQILWLKLLARMPEMSQQHESLANLLLADNFDQDVFYLWFQQQLLKQQPDYEYVEQRILFLENKYPSIPILSFAKWHIYQATDRALEAEQLLELYPDNILMIYLRIKTVFKGNEDLIQQLNLVFENDANFMQLKI</sequence>
<evidence type="ECO:0000313" key="3">
    <source>
        <dbReference type="Proteomes" id="UP000262257"/>
    </source>
</evidence>